<dbReference type="SUPFAM" id="SSF53098">
    <property type="entry name" value="Ribonuclease H-like"/>
    <property type="match status" value="1"/>
</dbReference>
<dbReference type="InterPro" id="IPR051086">
    <property type="entry name" value="RNase_D-like"/>
</dbReference>
<keyword evidence="3 6" id="KW-0540">Nuclease</keyword>
<dbReference type="InterPro" id="IPR002121">
    <property type="entry name" value="HRDC_dom"/>
</dbReference>
<dbReference type="GO" id="GO:0003676">
    <property type="term" value="F:nucleic acid binding"/>
    <property type="evidence" value="ECO:0007669"/>
    <property type="project" value="InterPro"/>
</dbReference>
<evidence type="ECO:0000256" key="4">
    <source>
        <dbReference type="ARBA" id="ARBA00022801"/>
    </source>
</evidence>
<reference evidence="8 9" key="1">
    <citation type="journal article" date="2017" name="Environ. Microbiol.">
        <title>Genomic and physiological analyses of 'Reinekea forsetii' reveal a versatile opportunistic lifestyle during spring algae blooms.</title>
        <authorList>
            <person name="Avci B."/>
            <person name="Hahnke R.L."/>
            <person name="Chafee M."/>
            <person name="Fischer T."/>
            <person name="Gruber-Vodicka H."/>
            <person name="Tegetmeyer H.E."/>
            <person name="Harder J."/>
            <person name="Fuchs B.M."/>
            <person name="Amann R.I."/>
            <person name="Teeling H."/>
        </authorList>
    </citation>
    <scope>NUCLEOTIDE SEQUENCE [LARGE SCALE GENOMIC DNA]</scope>
    <source>
        <strain evidence="8 9">Hel1_31_D35</strain>
    </source>
</reference>
<dbReference type="SUPFAM" id="SSF47819">
    <property type="entry name" value="HRDC-like"/>
    <property type="match status" value="2"/>
</dbReference>
<dbReference type="InterPro" id="IPR006292">
    <property type="entry name" value="RNase_D"/>
</dbReference>
<dbReference type="InterPro" id="IPR036397">
    <property type="entry name" value="RNaseH_sf"/>
</dbReference>
<dbReference type="KEGG" id="rfo:REIFOR_02086"/>
<dbReference type="HAMAP" id="MF_01899">
    <property type="entry name" value="RNase_D"/>
    <property type="match status" value="1"/>
</dbReference>
<gene>
    <name evidence="6" type="primary">rnd</name>
    <name evidence="8" type="ORF">REIFOR_02086</name>
</gene>
<organism evidence="8 9">
    <name type="scientific">Reinekea forsetii</name>
    <dbReference type="NCBI Taxonomy" id="1336806"/>
    <lineage>
        <taxon>Bacteria</taxon>
        <taxon>Pseudomonadati</taxon>
        <taxon>Pseudomonadota</taxon>
        <taxon>Gammaproteobacteria</taxon>
        <taxon>Oceanospirillales</taxon>
        <taxon>Saccharospirillaceae</taxon>
        <taxon>Reinekea</taxon>
    </lineage>
</organism>
<dbReference type="EMBL" id="CP011797">
    <property type="protein sequence ID" value="ATX77221.1"/>
    <property type="molecule type" value="Genomic_DNA"/>
</dbReference>
<dbReference type="NCBIfam" id="TIGR01388">
    <property type="entry name" value="rnd"/>
    <property type="match status" value="1"/>
</dbReference>
<protein>
    <recommendedName>
        <fullName evidence="6">Ribonuclease D</fullName>
        <shortName evidence="6">RNase D</shortName>
        <ecNumber evidence="6">3.1.13.5</ecNumber>
    </recommendedName>
</protein>
<comment type="subcellular location">
    <subcellularLocation>
        <location evidence="6">Cytoplasm</location>
    </subcellularLocation>
</comment>
<comment type="cofactor">
    <cofactor evidence="6">
        <name>a divalent metal cation</name>
        <dbReference type="ChEBI" id="CHEBI:60240"/>
    </cofactor>
</comment>
<comment type="catalytic activity">
    <reaction evidence="6">
        <text>Exonucleolytic cleavage that removes extra residues from the 3'-terminus of tRNA to produce 5'-mononucleotides.</text>
        <dbReference type="EC" id="3.1.13.5"/>
    </reaction>
</comment>
<dbReference type="InterPro" id="IPR002562">
    <property type="entry name" value="3'-5'_exonuclease_dom"/>
</dbReference>
<dbReference type="Proteomes" id="UP000229757">
    <property type="component" value="Chromosome"/>
</dbReference>
<dbReference type="PROSITE" id="PS50967">
    <property type="entry name" value="HRDC"/>
    <property type="match status" value="1"/>
</dbReference>
<feature type="domain" description="HRDC" evidence="7">
    <location>
        <begin position="213"/>
        <end position="293"/>
    </location>
</feature>
<accession>A0A2K8KTM2</accession>
<evidence type="ECO:0000256" key="6">
    <source>
        <dbReference type="HAMAP-Rule" id="MF_01899"/>
    </source>
</evidence>
<evidence type="ECO:0000313" key="8">
    <source>
        <dbReference type="EMBL" id="ATX77221.1"/>
    </source>
</evidence>
<evidence type="ECO:0000256" key="1">
    <source>
        <dbReference type="ARBA" id="ARBA00022490"/>
    </source>
</evidence>
<name>A0A2K8KTM2_9GAMM</name>
<evidence type="ECO:0000256" key="5">
    <source>
        <dbReference type="ARBA" id="ARBA00022839"/>
    </source>
</evidence>
<dbReference type="SMART" id="SM00474">
    <property type="entry name" value="35EXOc"/>
    <property type="match status" value="1"/>
</dbReference>
<comment type="function">
    <text evidence="6">Exonuclease involved in the 3' processing of various precursor tRNAs. Initiates hydrolysis at the 3'-terminus of an RNA molecule and releases 5'-mononucleotides.</text>
</comment>
<dbReference type="InterPro" id="IPR048579">
    <property type="entry name" value="RNAseD_HRDC_C"/>
</dbReference>
<dbReference type="CDD" id="cd06142">
    <property type="entry name" value="RNaseD_exo"/>
    <property type="match status" value="1"/>
</dbReference>
<dbReference type="PANTHER" id="PTHR47649">
    <property type="entry name" value="RIBONUCLEASE D"/>
    <property type="match status" value="1"/>
</dbReference>
<evidence type="ECO:0000313" key="9">
    <source>
        <dbReference type="Proteomes" id="UP000229757"/>
    </source>
</evidence>
<dbReference type="Pfam" id="PF01612">
    <property type="entry name" value="DNA_pol_A_exo1"/>
    <property type="match status" value="1"/>
</dbReference>
<dbReference type="SMART" id="SM00341">
    <property type="entry name" value="HRDC"/>
    <property type="match status" value="1"/>
</dbReference>
<comment type="similarity">
    <text evidence="6">Belongs to the RNase D family.</text>
</comment>
<dbReference type="OrthoDB" id="9800549at2"/>
<dbReference type="GO" id="GO:0042780">
    <property type="term" value="P:tRNA 3'-end processing"/>
    <property type="evidence" value="ECO:0007669"/>
    <property type="project" value="UniProtKB-UniRule"/>
</dbReference>
<dbReference type="Gene3D" id="3.30.420.10">
    <property type="entry name" value="Ribonuclease H-like superfamily/Ribonuclease H"/>
    <property type="match status" value="1"/>
</dbReference>
<dbReference type="Pfam" id="PF21293">
    <property type="entry name" value="RNAseD_HRDC_C"/>
    <property type="match status" value="1"/>
</dbReference>
<sequence>MSSTDIFTWIQSDQELAQVCELWSEAAMLALDTEFVRTETFHAYLGLIQVCRAEQSWLIDPLTITDWQPFAAILVNPAIVKVFHSMSEDAEVLKHSVGVTIVNVFDTQIAAGFLGYPVQMSYAKLVEGLFDHLLPKEATRSDWLKRPLDDQQCEYAAADVYWLYQAYEIFAVQLRAQQRYDWVIEDCQRQVDSYTPVAPEDYYLKLRGGWKLKGSRLQALKDLAAWREVLAQASNYNRGRILADKELIIIAEKMPTNRTQLQQALPLPARKIRLYGDDIIQLVKQAEATRRQDYPVLIDGPLPADQADLLKTIRHHLAELAELHNLPVELLARRKALEMWLRSGSLNGQYQLPEALSGWRRGILVDSVSALINAQWELPNES</sequence>
<dbReference type="RefSeq" id="WP_158524356.1">
    <property type="nucleotide sequence ID" value="NZ_CP011797.1"/>
</dbReference>
<keyword evidence="4 6" id="KW-0378">Hydrolase</keyword>
<dbReference type="GO" id="GO:0000166">
    <property type="term" value="F:nucleotide binding"/>
    <property type="evidence" value="ECO:0007669"/>
    <property type="project" value="InterPro"/>
</dbReference>
<keyword evidence="2 6" id="KW-0819">tRNA processing</keyword>
<proteinExistence type="inferred from homology"/>
<dbReference type="AlphaFoldDB" id="A0A2K8KTM2"/>
<evidence type="ECO:0000256" key="2">
    <source>
        <dbReference type="ARBA" id="ARBA00022694"/>
    </source>
</evidence>
<dbReference type="PANTHER" id="PTHR47649:SF1">
    <property type="entry name" value="RIBONUCLEASE D"/>
    <property type="match status" value="1"/>
</dbReference>
<dbReference type="EC" id="3.1.13.5" evidence="6"/>
<evidence type="ECO:0000259" key="7">
    <source>
        <dbReference type="PROSITE" id="PS50967"/>
    </source>
</evidence>
<dbReference type="InterPro" id="IPR012337">
    <property type="entry name" value="RNaseH-like_sf"/>
</dbReference>
<dbReference type="InterPro" id="IPR010997">
    <property type="entry name" value="HRDC-like_sf"/>
</dbReference>
<dbReference type="GO" id="GO:0008408">
    <property type="term" value="F:3'-5' exonuclease activity"/>
    <property type="evidence" value="ECO:0007669"/>
    <property type="project" value="InterPro"/>
</dbReference>
<keyword evidence="9" id="KW-1185">Reference proteome</keyword>
<keyword evidence="5 6" id="KW-0269">Exonuclease</keyword>
<dbReference type="GO" id="GO:0005737">
    <property type="term" value="C:cytoplasm"/>
    <property type="evidence" value="ECO:0007669"/>
    <property type="project" value="UniProtKB-SubCell"/>
</dbReference>
<dbReference type="Pfam" id="PF00570">
    <property type="entry name" value="HRDC"/>
    <property type="match status" value="1"/>
</dbReference>
<evidence type="ECO:0000256" key="3">
    <source>
        <dbReference type="ARBA" id="ARBA00022722"/>
    </source>
</evidence>
<dbReference type="InterPro" id="IPR044876">
    <property type="entry name" value="HRDC_dom_sf"/>
</dbReference>
<keyword evidence="1 6" id="KW-0963">Cytoplasm</keyword>
<dbReference type="Gene3D" id="1.10.150.80">
    <property type="entry name" value="HRDC domain"/>
    <property type="match status" value="2"/>
</dbReference>
<dbReference type="GO" id="GO:0033890">
    <property type="term" value="F:ribonuclease D activity"/>
    <property type="evidence" value="ECO:0007669"/>
    <property type="project" value="UniProtKB-UniRule"/>
</dbReference>